<evidence type="ECO:0000313" key="8">
    <source>
        <dbReference type="Proteomes" id="UP000398217"/>
    </source>
</evidence>
<dbReference type="GO" id="GO:0015297">
    <property type="term" value="F:antiporter activity"/>
    <property type="evidence" value="ECO:0007669"/>
    <property type="project" value="InterPro"/>
</dbReference>
<evidence type="ECO:0008006" key="9">
    <source>
        <dbReference type="Google" id="ProtNLM"/>
    </source>
</evidence>
<dbReference type="GO" id="GO:0005886">
    <property type="term" value="C:plasma membrane"/>
    <property type="evidence" value="ECO:0007669"/>
    <property type="project" value="UniProtKB-SubCell"/>
</dbReference>
<dbReference type="Proteomes" id="UP000398217">
    <property type="component" value="Unassembled WGS sequence"/>
</dbReference>
<accession>A0A5M4BBN5</accession>
<evidence type="ECO:0000313" key="7">
    <source>
        <dbReference type="EMBL" id="GET46991.1"/>
    </source>
</evidence>
<evidence type="ECO:0000256" key="4">
    <source>
        <dbReference type="ARBA" id="ARBA00022989"/>
    </source>
</evidence>
<organism evidence="7 8">
    <name type="scientific">Capnocytophaga felis</name>
    <dbReference type="NCBI Taxonomy" id="2267611"/>
    <lineage>
        <taxon>Bacteria</taxon>
        <taxon>Pseudomonadati</taxon>
        <taxon>Bacteroidota</taxon>
        <taxon>Flavobacteriia</taxon>
        <taxon>Flavobacteriales</taxon>
        <taxon>Flavobacteriaceae</taxon>
        <taxon>Capnocytophaga</taxon>
    </lineage>
</organism>
<dbReference type="EMBL" id="BLBC01000014">
    <property type="protein sequence ID" value="GET46991.1"/>
    <property type="molecule type" value="Genomic_DNA"/>
</dbReference>
<evidence type="ECO:0000256" key="2">
    <source>
        <dbReference type="ARBA" id="ARBA00022475"/>
    </source>
</evidence>
<keyword evidence="8" id="KW-1185">Reference proteome</keyword>
<keyword evidence="2" id="KW-1003">Cell membrane</keyword>
<keyword evidence="3 6" id="KW-0812">Transmembrane</keyword>
<comment type="caution">
    <text evidence="7">The sequence shown here is derived from an EMBL/GenBank/DDBJ whole genome shotgun (WGS) entry which is preliminary data.</text>
</comment>
<keyword evidence="5 6" id="KW-0472">Membrane</keyword>
<dbReference type="GO" id="GO:0042910">
    <property type="term" value="F:xenobiotic transmembrane transporter activity"/>
    <property type="evidence" value="ECO:0007669"/>
    <property type="project" value="InterPro"/>
</dbReference>
<dbReference type="InterPro" id="IPR002528">
    <property type="entry name" value="MATE_fam"/>
</dbReference>
<evidence type="ECO:0000256" key="5">
    <source>
        <dbReference type="ARBA" id="ARBA00023136"/>
    </source>
</evidence>
<dbReference type="PANTHER" id="PTHR43823">
    <property type="entry name" value="SPORULATION PROTEIN YKVU"/>
    <property type="match status" value="1"/>
</dbReference>
<evidence type="ECO:0000256" key="1">
    <source>
        <dbReference type="ARBA" id="ARBA00004651"/>
    </source>
</evidence>
<dbReference type="PANTHER" id="PTHR43823:SF3">
    <property type="entry name" value="MULTIDRUG EXPORT PROTEIN MEPA"/>
    <property type="match status" value="1"/>
</dbReference>
<feature type="transmembrane region" description="Helical" evidence="6">
    <location>
        <begin position="55"/>
        <end position="78"/>
    </location>
</feature>
<reference evidence="8" key="1">
    <citation type="journal article" date="2020" name="Int. J. Syst. Evol. Microbiol.">
        <title>Capnocytophaga felis sp. nov. isolated from the feline oral cavity.</title>
        <authorList>
            <person name="Suzuki M."/>
            <person name="Umeda K."/>
            <person name="Kimura M."/>
            <person name="Imaoka K."/>
            <person name="Morikawa S."/>
            <person name="Maeda K."/>
        </authorList>
    </citation>
    <scope>NUCLEOTIDE SEQUENCE [LARGE SCALE GENOMIC DNA]</scope>
    <source>
        <strain evidence="8">KC07070</strain>
    </source>
</reference>
<name>A0A5M4BBN5_9FLAO</name>
<evidence type="ECO:0000256" key="3">
    <source>
        <dbReference type="ARBA" id="ARBA00022692"/>
    </source>
</evidence>
<dbReference type="Pfam" id="PF01554">
    <property type="entry name" value="MatE"/>
    <property type="match status" value="1"/>
</dbReference>
<protein>
    <recommendedName>
        <fullName evidence="9">MATE family efflux transporter</fullName>
    </recommendedName>
</protein>
<feature type="transmembrane region" description="Helical" evidence="6">
    <location>
        <begin position="20"/>
        <end position="43"/>
    </location>
</feature>
<sequence length="91" mass="9565">MNNAVNFLQEGSMMKALTKLGIPIVIAMLVIAIYNVVDTFWVARLGTLPVAAVSVVFPLSLLFLGIGLMFGVGGGVYISRLLGAKLIVKAG</sequence>
<gene>
    <name evidence="7" type="ORF">RCZ01_22930</name>
</gene>
<dbReference type="AlphaFoldDB" id="A0A5M4BBN5"/>
<keyword evidence="4 6" id="KW-1133">Transmembrane helix</keyword>
<dbReference type="InterPro" id="IPR051327">
    <property type="entry name" value="MATE_MepA_subfamily"/>
</dbReference>
<proteinExistence type="predicted"/>
<comment type="subcellular location">
    <subcellularLocation>
        <location evidence="1">Cell membrane</location>
        <topology evidence="1">Multi-pass membrane protein</topology>
    </subcellularLocation>
</comment>
<evidence type="ECO:0000256" key="6">
    <source>
        <dbReference type="SAM" id="Phobius"/>
    </source>
</evidence>